<proteinExistence type="predicted"/>
<evidence type="ECO:0000313" key="2">
    <source>
        <dbReference type="EMBL" id="QJA04509.1"/>
    </source>
</evidence>
<dbReference type="CDD" id="cd00093">
    <property type="entry name" value="HTH_XRE"/>
    <property type="match status" value="1"/>
</dbReference>
<dbReference type="PROSITE" id="PS50943">
    <property type="entry name" value="HTH_CROC1"/>
    <property type="match status" value="1"/>
</dbReference>
<dbReference type="SUPFAM" id="SSF47413">
    <property type="entry name" value="lambda repressor-like DNA-binding domains"/>
    <property type="match status" value="1"/>
</dbReference>
<dbReference type="AlphaFoldDB" id="A0AAP9MKS2"/>
<reference evidence="2 3" key="1">
    <citation type="submission" date="2020-02" db="EMBL/GenBank/DDBJ databases">
        <authorList>
            <person name="Kociolek L.K."/>
            <person name="Ozer E.A."/>
        </authorList>
    </citation>
    <scope>NUCLEOTIDE SEQUENCE [LARGE SCALE GENOMIC DNA]</scope>
    <source>
        <strain evidence="2 3">ATCC 14501</strain>
    </source>
</reference>
<gene>
    <name evidence="2" type="ORF">G4D54_19785</name>
</gene>
<sequence>MYYILERELKKKGLTRKNISDKLGISISTVSCKLNDHSEFTIKECKEIRELLNFNGTIDELFKTE</sequence>
<name>A0AAP9MKS2_CLOIN</name>
<protein>
    <submittedName>
        <fullName evidence="2">Helix-turn-helix transcriptional regulator</fullName>
    </submittedName>
</protein>
<dbReference type="InterPro" id="IPR001387">
    <property type="entry name" value="Cro/C1-type_HTH"/>
</dbReference>
<accession>A0AAP9MKS2</accession>
<dbReference type="EMBL" id="CP048838">
    <property type="protein sequence ID" value="QJA04509.1"/>
    <property type="molecule type" value="Genomic_DNA"/>
</dbReference>
<dbReference type="Gene3D" id="1.10.260.40">
    <property type="entry name" value="lambda repressor-like DNA-binding domains"/>
    <property type="match status" value="1"/>
</dbReference>
<organism evidence="2 3">
    <name type="scientific">Clostridium innocuum</name>
    <dbReference type="NCBI Taxonomy" id="1522"/>
    <lineage>
        <taxon>Bacteria</taxon>
        <taxon>Bacillati</taxon>
        <taxon>Bacillota</taxon>
        <taxon>Clostridia</taxon>
        <taxon>Eubacteriales</taxon>
        <taxon>Clostridiaceae</taxon>
        <taxon>Clostridium</taxon>
    </lineage>
</organism>
<feature type="domain" description="HTH cro/C1-type" evidence="1">
    <location>
        <begin position="5"/>
        <end position="61"/>
    </location>
</feature>
<dbReference type="InterPro" id="IPR010982">
    <property type="entry name" value="Lambda_DNA-bd_dom_sf"/>
</dbReference>
<dbReference type="GO" id="GO:0003677">
    <property type="term" value="F:DNA binding"/>
    <property type="evidence" value="ECO:0007669"/>
    <property type="project" value="InterPro"/>
</dbReference>
<evidence type="ECO:0000259" key="1">
    <source>
        <dbReference type="PROSITE" id="PS50943"/>
    </source>
</evidence>
<dbReference type="Proteomes" id="UP000503330">
    <property type="component" value="Chromosome"/>
</dbReference>
<evidence type="ECO:0000313" key="3">
    <source>
        <dbReference type="Proteomes" id="UP000503330"/>
    </source>
</evidence>